<dbReference type="SUPFAM" id="SSF51556">
    <property type="entry name" value="Metallo-dependent hydrolases"/>
    <property type="match status" value="1"/>
</dbReference>
<feature type="domain" description="Amidohydrolase-related" evidence="1">
    <location>
        <begin position="2"/>
        <end position="90"/>
    </location>
</feature>
<sequence length="107" mass="12327">MFHTGTSLGEGDRNKYGDPILLDDVIKDNNLTVVIAHAGRPLWWDLAFFLARSYPDIYLELSWFLPESLKSYISRLDQVLEKSIYGSDFPSYKEQRLTGHPSRSCNE</sequence>
<reference evidence="2" key="3">
    <citation type="journal article" date="2019" name="BMC Res. Notes">
        <title>Complete genome sequence of the Sulfodiicoccus acidiphilus strain HS-1T, the first crenarchaeon that lacks polB3, isolated from an acidic hot spring in Ohwaku-dani, Hakone, Japan.</title>
        <authorList>
            <person name="Sakai H.D."/>
            <person name="Kurosawa N."/>
        </authorList>
    </citation>
    <scope>NUCLEOTIDE SEQUENCE</scope>
    <source>
        <strain evidence="2">HS-1</strain>
    </source>
</reference>
<dbReference type="Gene3D" id="3.20.20.140">
    <property type="entry name" value="Metal-dependent hydrolases"/>
    <property type="match status" value="1"/>
</dbReference>
<evidence type="ECO:0000313" key="4">
    <source>
        <dbReference type="Proteomes" id="UP000276741"/>
    </source>
</evidence>
<proteinExistence type="predicted"/>
<dbReference type="RefSeq" id="WP_126450195.1">
    <property type="nucleotide sequence ID" value="NZ_AP018553.1"/>
</dbReference>
<evidence type="ECO:0000259" key="1">
    <source>
        <dbReference type="Pfam" id="PF04909"/>
    </source>
</evidence>
<dbReference type="InterPro" id="IPR006680">
    <property type="entry name" value="Amidohydro-rel"/>
</dbReference>
<evidence type="ECO:0000313" key="3">
    <source>
        <dbReference type="EMBL" id="GGU04490.1"/>
    </source>
</evidence>
<dbReference type="GeneID" id="38666922"/>
<dbReference type="EMBL" id="AP018553">
    <property type="protein sequence ID" value="BBD73019.1"/>
    <property type="molecule type" value="Genomic_DNA"/>
</dbReference>
<reference evidence="4" key="2">
    <citation type="submission" date="2018-04" db="EMBL/GenBank/DDBJ databases">
        <title>Complete genome sequence of Sulfodiicoccus acidiphilus strain HS-1.</title>
        <authorList>
            <person name="Sakai H.D."/>
            <person name="Kurosawa N."/>
        </authorList>
    </citation>
    <scope>NUCLEOTIDE SEQUENCE [LARGE SCALE GENOMIC DNA]</scope>
    <source>
        <strain evidence="4">HS-1</strain>
    </source>
</reference>
<dbReference type="InterPro" id="IPR032466">
    <property type="entry name" value="Metal_Hydrolase"/>
</dbReference>
<dbReference type="OrthoDB" id="34429at2157"/>
<reference evidence="3" key="4">
    <citation type="submission" date="2020-09" db="EMBL/GenBank/DDBJ databases">
        <authorList>
            <person name="Sun Q."/>
            <person name="Ohkuma M."/>
        </authorList>
    </citation>
    <scope>NUCLEOTIDE SEQUENCE</scope>
    <source>
        <strain evidence="3">JCM 31740</strain>
    </source>
</reference>
<dbReference type="Proteomes" id="UP000616143">
    <property type="component" value="Unassembled WGS sequence"/>
</dbReference>
<name>A0A348B4B7_9CREN</name>
<dbReference type="Pfam" id="PF04909">
    <property type="entry name" value="Amidohydro_2"/>
    <property type="match status" value="1"/>
</dbReference>
<evidence type="ECO:0000313" key="2">
    <source>
        <dbReference type="EMBL" id="BBD73019.1"/>
    </source>
</evidence>
<accession>A0A348B4B7</accession>
<organism evidence="2 4">
    <name type="scientific">Sulfodiicoccus acidiphilus</name>
    <dbReference type="NCBI Taxonomy" id="1670455"/>
    <lineage>
        <taxon>Archaea</taxon>
        <taxon>Thermoproteota</taxon>
        <taxon>Thermoprotei</taxon>
        <taxon>Sulfolobales</taxon>
        <taxon>Sulfolobaceae</taxon>
        <taxon>Sulfodiicoccus</taxon>
    </lineage>
</organism>
<dbReference type="KEGG" id="sacd:HS1genome_1408"/>
<dbReference type="GO" id="GO:0016787">
    <property type="term" value="F:hydrolase activity"/>
    <property type="evidence" value="ECO:0007669"/>
    <property type="project" value="InterPro"/>
</dbReference>
<keyword evidence="4" id="KW-1185">Reference proteome</keyword>
<dbReference type="AlphaFoldDB" id="A0A348B4B7"/>
<dbReference type="EMBL" id="BMQS01000029">
    <property type="protein sequence ID" value="GGU04490.1"/>
    <property type="molecule type" value="Genomic_DNA"/>
</dbReference>
<reference evidence="3" key="1">
    <citation type="journal article" date="2014" name="Int. J. Syst. Evol. Microbiol.">
        <title>Complete genome sequence of Corynebacterium casei LMG S-19264T (=DSM 44701T), isolated from a smear-ripened cheese.</title>
        <authorList>
            <consortium name="US DOE Joint Genome Institute (JGI-PGF)"/>
            <person name="Walter F."/>
            <person name="Albersmeier A."/>
            <person name="Kalinowski J."/>
            <person name="Ruckert C."/>
        </authorList>
    </citation>
    <scope>NUCLEOTIDE SEQUENCE</scope>
    <source>
        <strain evidence="3">JCM 31740</strain>
    </source>
</reference>
<protein>
    <recommendedName>
        <fullName evidence="1">Amidohydrolase-related domain-containing protein</fullName>
    </recommendedName>
</protein>
<dbReference type="Proteomes" id="UP000276741">
    <property type="component" value="Chromosome"/>
</dbReference>
<gene>
    <name evidence="3" type="ORF">GCM10007116_21350</name>
    <name evidence="2" type="ORF">HS1genome_1408</name>
</gene>